<accession>W6URM4</accession>
<dbReference type="RefSeq" id="XP_024355576.1">
    <property type="nucleotide sequence ID" value="XM_024490173.1"/>
</dbReference>
<protein>
    <submittedName>
        <fullName evidence="2">Uncharacterized protein</fullName>
    </submittedName>
</protein>
<evidence type="ECO:0000313" key="2">
    <source>
        <dbReference type="EMBL" id="EUB64380.1"/>
    </source>
</evidence>
<dbReference type="KEGG" id="egl:EGR_00924"/>
<proteinExistence type="predicted"/>
<reference evidence="2 3" key="1">
    <citation type="journal article" date="2013" name="Nat. Genet.">
        <title>The genome of the hydatid tapeworm Echinococcus granulosus.</title>
        <authorList>
            <person name="Zheng H."/>
            <person name="Zhang W."/>
            <person name="Zhang L."/>
            <person name="Zhang Z."/>
            <person name="Li J."/>
            <person name="Lu G."/>
            <person name="Zhu Y."/>
            <person name="Wang Y."/>
            <person name="Huang Y."/>
            <person name="Liu J."/>
            <person name="Kang H."/>
            <person name="Chen J."/>
            <person name="Wang L."/>
            <person name="Chen A."/>
            <person name="Yu S."/>
            <person name="Gao Z."/>
            <person name="Jin L."/>
            <person name="Gu W."/>
            <person name="Wang Z."/>
            <person name="Zhao L."/>
            <person name="Shi B."/>
            <person name="Wen H."/>
            <person name="Lin R."/>
            <person name="Jones M.K."/>
            <person name="Brejova B."/>
            <person name="Vinar T."/>
            <person name="Zhao G."/>
            <person name="McManus D.P."/>
            <person name="Chen Z."/>
            <person name="Zhou Y."/>
            <person name="Wang S."/>
        </authorList>
    </citation>
    <scope>NUCLEOTIDE SEQUENCE [LARGE SCALE GENOMIC DNA]</scope>
</reference>
<evidence type="ECO:0000313" key="3">
    <source>
        <dbReference type="Proteomes" id="UP000019149"/>
    </source>
</evidence>
<evidence type="ECO:0000256" key="1">
    <source>
        <dbReference type="SAM" id="MobiDB-lite"/>
    </source>
</evidence>
<dbReference type="Proteomes" id="UP000019149">
    <property type="component" value="Unassembled WGS sequence"/>
</dbReference>
<dbReference type="AlphaFoldDB" id="W6URM4"/>
<dbReference type="GeneID" id="36336639"/>
<keyword evidence="3" id="KW-1185">Reference proteome</keyword>
<dbReference type="CTD" id="36336639"/>
<gene>
    <name evidence="2" type="ORF">EGR_00924</name>
</gene>
<dbReference type="EMBL" id="APAU02000003">
    <property type="protein sequence ID" value="EUB64380.1"/>
    <property type="molecule type" value="Genomic_DNA"/>
</dbReference>
<comment type="caution">
    <text evidence="2">The sequence shown here is derived from an EMBL/GenBank/DDBJ whole genome shotgun (WGS) entry which is preliminary data.</text>
</comment>
<organism evidence="2 3">
    <name type="scientific">Echinococcus granulosus</name>
    <name type="common">Hydatid tapeworm</name>
    <dbReference type="NCBI Taxonomy" id="6210"/>
    <lineage>
        <taxon>Eukaryota</taxon>
        <taxon>Metazoa</taxon>
        <taxon>Spiralia</taxon>
        <taxon>Lophotrochozoa</taxon>
        <taxon>Platyhelminthes</taxon>
        <taxon>Cestoda</taxon>
        <taxon>Eucestoda</taxon>
        <taxon>Cyclophyllidea</taxon>
        <taxon>Taeniidae</taxon>
        <taxon>Echinococcus</taxon>
        <taxon>Echinococcus granulosus group</taxon>
    </lineage>
</organism>
<feature type="region of interest" description="Disordered" evidence="1">
    <location>
        <begin position="42"/>
        <end position="77"/>
    </location>
</feature>
<sequence>MARRNLKETPLSQLPLQDLYKSQQHIDLPSYGKALDCNSNLLPIRTPNGKSSSMLPTNGDARDERSNQSRWKGQKQLHVWKGAPVEAQSPRYHDRRCREDELESTQLVLHICV</sequence>
<name>W6URM4_ECHGR</name>